<accession>A0ABS2WUW9</accession>
<sequence length="109" mass="12182">MSSRLFEIDPYAGAQYAMYTSIKKDEGSFLDFLLQYDSHSVNEGDSSWLTKLVTNETASSLSSPEFLQMAGFLGLSTEDIVLNTSTFDTQVNAYKLQLQLEMAKRKMGS</sequence>
<dbReference type="Proteomes" id="UP000703590">
    <property type="component" value="Unassembled WGS sequence"/>
</dbReference>
<keyword evidence="2" id="KW-1185">Reference proteome</keyword>
<protein>
    <submittedName>
        <fullName evidence="1">Uncharacterized protein</fullName>
    </submittedName>
</protein>
<organism evidence="1 2">
    <name type="scientific">Sulfurospirillum tamanense</name>
    <dbReference type="NCBI Taxonomy" id="2813362"/>
    <lineage>
        <taxon>Bacteria</taxon>
        <taxon>Pseudomonadati</taxon>
        <taxon>Campylobacterota</taxon>
        <taxon>Epsilonproteobacteria</taxon>
        <taxon>Campylobacterales</taxon>
        <taxon>Sulfurospirillaceae</taxon>
        <taxon>Sulfurospirillum</taxon>
    </lineage>
</organism>
<reference evidence="2" key="2">
    <citation type="submission" date="2021-02" db="EMBL/GenBank/DDBJ databases">
        <title>Sulfurospirillum tamanensis sp. nov.</title>
        <authorList>
            <person name="Merkel A.Y."/>
        </authorList>
    </citation>
    <scope>NUCLEOTIDE SEQUENCE [LARGE SCALE GENOMIC DNA]</scope>
    <source>
        <strain evidence="2">T05b</strain>
    </source>
</reference>
<gene>
    <name evidence="1" type="ORF">JWV37_11715</name>
</gene>
<reference evidence="1 2" key="1">
    <citation type="submission" date="2021-02" db="EMBL/GenBank/DDBJ databases">
        <title>Sulfurospirillum tamanensis sp. nov.</title>
        <authorList>
            <person name="Frolova A."/>
            <person name="Merkel A."/>
            <person name="Slobodkin A."/>
        </authorList>
    </citation>
    <scope>NUCLEOTIDE SEQUENCE [LARGE SCALE GENOMIC DNA]</scope>
    <source>
        <strain evidence="1 2">T05b</strain>
    </source>
</reference>
<name>A0ABS2WUW9_9BACT</name>
<evidence type="ECO:0000313" key="1">
    <source>
        <dbReference type="EMBL" id="MBN2965451.1"/>
    </source>
</evidence>
<evidence type="ECO:0000313" key="2">
    <source>
        <dbReference type="Proteomes" id="UP000703590"/>
    </source>
</evidence>
<dbReference type="EMBL" id="JAFHKK010000038">
    <property type="protein sequence ID" value="MBN2965451.1"/>
    <property type="molecule type" value="Genomic_DNA"/>
</dbReference>
<dbReference type="RefSeq" id="WP_205460012.1">
    <property type="nucleotide sequence ID" value="NZ_JAFHKK010000038.1"/>
</dbReference>
<comment type="caution">
    <text evidence="1">The sequence shown here is derived from an EMBL/GenBank/DDBJ whole genome shotgun (WGS) entry which is preliminary data.</text>
</comment>
<proteinExistence type="predicted"/>
<reference evidence="1 2" key="3">
    <citation type="submission" date="2021-02" db="EMBL/GenBank/DDBJ databases">
        <authorList>
            <person name="Merkel A.Y."/>
        </authorList>
    </citation>
    <scope>NUCLEOTIDE SEQUENCE [LARGE SCALE GENOMIC DNA]</scope>
    <source>
        <strain evidence="1 2">T05b</strain>
    </source>
</reference>